<dbReference type="AlphaFoldDB" id="A0A4R5DIZ5"/>
<dbReference type="GO" id="GO:0015562">
    <property type="term" value="F:efflux transmembrane transporter activity"/>
    <property type="evidence" value="ECO:0007669"/>
    <property type="project" value="InterPro"/>
</dbReference>
<evidence type="ECO:0000256" key="4">
    <source>
        <dbReference type="ARBA" id="ARBA00022452"/>
    </source>
</evidence>
<dbReference type="OrthoDB" id="654853at2"/>
<keyword evidence="10" id="KW-1185">Reference proteome</keyword>
<keyword evidence="6" id="KW-0472">Membrane</keyword>
<keyword evidence="5" id="KW-0812">Transmembrane</keyword>
<evidence type="ECO:0000256" key="8">
    <source>
        <dbReference type="SAM" id="SignalP"/>
    </source>
</evidence>
<evidence type="ECO:0000256" key="6">
    <source>
        <dbReference type="ARBA" id="ARBA00023136"/>
    </source>
</evidence>
<keyword evidence="8" id="KW-0732">Signal</keyword>
<dbReference type="GO" id="GO:0009279">
    <property type="term" value="C:cell outer membrane"/>
    <property type="evidence" value="ECO:0007669"/>
    <property type="project" value="UniProtKB-SubCell"/>
</dbReference>
<protein>
    <submittedName>
        <fullName evidence="9">TolC family protein</fullName>
    </submittedName>
</protein>
<keyword evidence="4" id="KW-1134">Transmembrane beta strand</keyword>
<evidence type="ECO:0000256" key="1">
    <source>
        <dbReference type="ARBA" id="ARBA00004442"/>
    </source>
</evidence>
<sequence>MIRHKLCLSGLLLVLVSSSLHAQTGLRLSEIWDMTLSDYPGIDLKEAQLEESRVVKQLTRNNNFLPSVQLQLQNSMGSYQSSSGSFFPLPGVINTNGRASTLPGQPEAAFNTFGSVVADWKFFEFGRKTLATKAADQGGERATSDLNAQQLKLRARSTQLYLNILNSKVNLIWALENAARTKQIFELSASLSAAGLKPGADSSLALSSYQQTLSAQEQWTAKLGSDLTELTALAQKADTAQGLAYGPYLNAATFRDDQVQISANHPYLQVLESTVEYGQTQAALAGRQAFPTVSAIGGLALRGSGIGPDGLVDNRLAAGYNNGSANYLVGLAVTFNITGAFNSSLERERIAQKVRADQASYDMQKLDLETNLSSVTKRIAGQKKQIVNVTAAVKNARLAYDLYMSRYESGLISLTELLQIQSILQQAEKTNIDAHQQLWEQILIESEATGDFSYLQNQFN</sequence>
<dbReference type="RefSeq" id="WP_131960018.1">
    <property type="nucleotide sequence ID" value="NZ_SMFL01000007.1"/>
</dbReference>
<evidence type="ECO:0000313" key="9">
    <source>
        <dbReference type="EMBL" id="TDE13297.1"/>
    </source>
</evidence>
<reference evidence="9 10" key="1">
    <citation type="submission" date="2019-03" db="EMBL/GenBank/DDBJ databases">
        <title>Dyadobacter AR-3-6 sp. nov., isolated from arctic soil.</title>
        <authorList>
            <person name="Chaudhary D.K."/>
        </authorList>
    </citation>
    <scope>NUCLEOTIDE SEQUENCE [LARGE SCALE GENOMIC DNA]</scope>
    <source>
        <strain evidence="9 10">AR-3-6</strain>
    </source>
</reference>
<dbReference type="InterPro" id="IPR051906">
    <property type="entry name" value="TolC-like"/>
</dbReference>
<comment type="subcellular location">
    <subcellularLocation>
        <location evidence="1">Cell outer membrane</location>
    </subcellularLocation>
</comment>
<evidence type="ECO:0000313" key="10">
    <source>
        <dbReference type="Proteomes" id="UP000294850"/>
    </source>
</evidence>
<dbReference type="PANTHER" id="PTHR30026">
    <property type="entry name" value="OUTER MEMBRANE PROTEIN TOLC"/>
    <property type="match status" value="1"/>
</dbReference>
<evidence type="ECO:0000256" key="7">
    <source>
        <dbReference type="ARBA" id="ARBA00023237"/>
    </source>
</evidence>
<keyword evidence="7" id="KW-0998">Cell outer membrane</keyword>
<dbReference type="EMBL" id="SMFL01000007">
    <property type="protein sequence ID" value="TDE13297.1"/>
    <property type="molecule type" value="Genomic_DNA"/>
</dbReference>
<gene>
    <name evidence="9" type="ORF">E0F88_19815</name>
</gene>
<evidence type="ECO:0000256" key="2">
    <source>
        <dbReference type="ARBA" id="ARBA00007613"/>
    </source>
</evidence>
<dbReference type="Pfam" id="PF02321">
    <property type="entry name" value="OEP"/>
    <property type="match status" value="1"/>
</dbReference>
<dbReference type="SUPFAM" id="SSF56954">
    <property type="entry name" value="Outer membrane efflux proteins (OEP)"/>
    <property type="match status" value="1"/>
</dbReference>
<organism evidence="9 10">
    <name type="scientific">Dyadobacter psychrotolerans</name>
    <dbReference type="NCBI Taxonomy" id="2541721"/>
    <lineage>
        <taxon>Bacteria</taxon>
        <taxon>Pseudomonadati</taxon>
        <taxon>Bacteroidota</taxon>
        <taxon>Cytophagia</taxon>
        <taxon>Cytophagales</taxon>
        <taxon>Spirosomataceae</taxon>
        <taxon>Dyadobacter</taxon>
    </lineage>
</organism>
<feature type="signal peptide" evidence="8">
    <location>
        <begin position="1"/>
        <end position="22"/>
    </location>
</feature>
<keyword evidence="3" id="KW-0813">Transport</keyword>
<proteinExistence type="inferred from homology"/>
<evidence type="ECO:0000256" key="5">
    <source>
        <dbReference type="ARBA" id="ARBA00022692"/>
    </source>
</evidence>
<dbReference type="InterPro" id="IPR003423">
    <property type="entry name" value="OMP_efflux"/>
</dbReference>
<dbReference type="GO" id="GO:0015288">
    <property type="term" value="F:porin activity"/>
    <property type="evidence" value="ECO:0007669"/>
    <property type="project" value="TreeGrafter"/>
</dbReference>
<dbReference type="GO" id="GO:1990281">
    <property type="term" value="C:efflux pump complex"/>
    <property type="evidence" value="ECO:0007669"/>
    <property type="project" value="TreeGrafter"/>
</dbReference>
<name>A0A4R5DIZ5_9BACT</name>
<evidence type="ECO:0000256" key="3">
    <source>
        <dbReference type="ARBA" id="ARBA00022448"/>
    </source>
</evidence>
<dbReference type="PANTHER" id="PTHR30026:SF20">
    <property type="entry name" value="OUTER MEMBRANE PROTEIN TOLC"/>
    <property type="match status" value="1"/>
</dbReference>
<dbReference type="Gene3D" id="1.20.1600.10">
    <property type="entry name" value="Outer membrane efflux proteins (OEP)"/>
    <property type="match status" value="1"/>
</dbReference>
<comment type="similarity">
    <text evidence="2">Belongs to the outer membrane factor (OMF) (TC 1.B.17) family.</text>
</comment>
<feature type="chain" id="PRO_5020799297" evidence="8">
    <location>
        <begin position="23"/>
        <end position="460"/>
    </location>
</feature>
<comment type="caution">
    <text evidence="9">The sequence shown here is derived from an EMBL/GenBank/DDBJ whole genome shotgun (WGS) entry which is preliminary data.</text>
</comment>
<dbReference type="Proteomes" id="UP000294850">
    <property type="component" value="Unassembled WGS sequence"/>
</dbReference>
<accession>A0A4R5DIZ5</accession>